<gene>
    <name evidence="2" type="ORF">TRN7648_04089</name>
</gene>
<evidence type="ECO:0000256" key="1">
    <source>
        <dbReference type="SAM" id="MobiDB-lite"/>
    </source>
</evidence>
<reference evidence="2 3" key="1">
    <citation type="submission" date="2015-09" db="EMBL/GenBank/DDBJ databases">
        <authorList>
            <consortium name="Swine Surveillance"/>
        </authorList>
    </citation>
    <scope>NUCLEOTIDE SEQUENCE [LARGE SCALE GENOMIC DNA]</scope>
    <source>
        <strain evidence="2 3">CECT 7648</strain>
    </source>
</reference>
<organism evidence="2 3">
    <name type="scientific">Tropicibacter naphthalenivorans</name>
    <dbReference type="NCBI Taxonomy" id="441103"/>
    <lineage>
        <taxon>Bacteria</taxon>
        <taxon>Pseudomonadati</taxon>
        <taxon>Pseudomonadota</taxon>
        <taxon>Alphaproteobacteria</taxon>
        <taxon>Rhodobacterales</taxon>
        <taxon>Roseobacteraceae</taxon>
        <taxon>Tropicibacter</taxon>
    </lineage>
</organism>
<dbReference type="STRING" id="441103.TRN7648_04089"/>
<evidence type="ECO:0000313" key="3">
    <source>
        <dbReference type="Proteomes" id="UP000054935"/>
    </source>
</evidence>
<sequence>MGYSRNRFDAAHSLTEATTVADVLSEMDGQMAQVRTVYATTRADSSAVTFAAGSTHRIEAWNGSGALATIDGAEVPKTLLLPAPPSAPGVRRYRVGLDGQRRAIEKVEARLTGRLPTAERTRLTDLLAAKQRIFNTMWVREMMYNRFDADIARWTQHYNAALSPATPLDPNIPKSIFYQESRMGTHGRFLMPPPYGLGAGQNHPVMSRYNIGQAIDSYGPQQWLMMREMAPALASGAGLDALASGNRWHGLGNSEYEQRFGFSRVLLTFFAARSGGRNLMGARDVDLHLDYAFWIRTAIRWLFVKKGTRSWADAVKRYNGSGASAARYRDAVLARVGAADAFRATDQASEDTPTQANADGARLSWVDITRIPNSNGVQQVFYRLDGAPEIGVKPGNESHAIFNLKVENTNSVYNHSNVETRVRLFKIHRGRELEQVYPAPDASPSWNVARQSDLEDESSAIIPIRFPRHILQKAYAPDYPMARIEVEYRWREVNQFGGRYHAARTGLDFVLVAPDEFMFQERKHVTRVDFSKLPATGGDEIKRKFWVPLRSMQFNRYIQGGDQVQLTISSSVTRTASAAASSSSTQGSSQTSGTSTTSGFSSTTSVKQTQEASLKADVKIGELGVKGMMEHGLSMTHSFSRTNSRSRTVSRSLARSITNAQSYATANALTFRSSFTYGPPPAVGTRRTGQDRDISLGVSLAPIVDYYEVPSVHFDKVNQYGQVTRRRESTTLVPYVVKWRTIVHPD</sequence>
<feature type="compositionally biased region" description="Low complexity" evidence="1">
    <location>
        <begin position="579"/>
        <end position="605"/>
    </location>
</feature>
<feature type="region of interest" description="Disordered" evidence="1">
    <location>
        <begin position="579"/>
        <end position="608"/>
    </location>
</feature>
<name>A0A0P1H296_9RHOB</name>
<dbReference type="Proteomes" id="UP000054935">
    <property type="component" value="Unassembled WGS sequence"/>
</dbReference>
<dbReference type="AlphaFoldDB" id="A0A0P1H296"/>
<keyword evidence="3" id="KW-1185">Reference proteome</keyword>
<dbReference type="EMBL" id="CYSE01000015">
    <property type="protein sequence ID" value="CUH82547.1"/>
    <property type="molecule type" value="Genomic_DNA"/>
</dbReference>
<protein>
    <submittedName>
        <fullName evidence="2">Uncharacterized protein</fullName>
    </submittedName>
</protein>
<evidence type="ECO:0000313" key="2">
    <source>
        <dbReference type="EMBL" id="CUH82547.1"/>
    </source>
</evidence>
<proteinExistence type="predicted"/>
<accession>A0A0P1H296</accession>
<dbReference type="RefSeq" id="WP_058249440.1">
    <property type="nucleotide sequence ID" value="NZ_CYSE01000015.1"/>
</dbReference>